<accession>A0A927BCF4</accession>
<dbReference type="InterPro" id="IPR036291">
    <property type="entry name" value="NAD(P)-bd_dom_sf"/>
</dbReference>
<dbReference type="Gene3D" id="3.40.50.720">
    <property type="entry name" value="NAD(P)-binding Rossmann-like Domain"/>
    <property type="match status" value="2"/>
</dbReference>
<dbReference type="SUPFAM" id="SSF51735">
    <property type="entry name" value="NAD(P)-binding Rossmann-fold domains"/>
    <property type="match status" value="1"/>
</dbReference>
<dbReference type="InterPro" id="IPR006139">
    <property type="entry name" value="D-isomer_2_OHA_DH_cat_dom"/>
</dbReference>
<feature type="domain" description="D-isomer specific 2-hydroxyacid dehydrogenase NAD-binding" evidence="6">
    <location>
        <begin position="109"/>
        <end position="297"/>
    </location>
</feature>
<dbReference type="PROSITE" id="PS00670">
    <property type="entry name" value="D_2_HYDROXYACID_DH_2"/>
    <property type="match status" value="1"/>
</dbReference>
<evidence type="ECO:0000313" key="8">
    <source>
        <dbReference type="Proteomes" id="UP000612233"/>
    </source>
</evidence>
<evidence type="ECO:0000256" key="4">
    <source>
        <dbReference type="RuleBase" id="RU003719"/>
    </source>
</evidence>
<evidence type="ECO:0000256" key="2">
    <source>
        <dbReference type="ARBA" id="ARBA00023002"/>
    </source>
</evidence>
<dbReference type="InterPro" id="IPR006140">
    <property type="entry name" value="D-isomer_DH_NAD-bd"/>
</dbReference>
<dbReference type="Pfam" id="PF02826">
    <property type="entry name" value="2-Hacid_dh_C"/>
    <property type="match status" value="1"/>
</dbReference>
<comment type="caution">
    <text evidence="7">The sequence shown here is derived from an EMBL/GenBank/DDBJ whole genome shotgun (WGS) entry which is preliminary data.</text>
</comment>
<comment type="similarity">
    <text evidence="1 4">Belongs to the D-isomer specific 2-hydroxyacid dehydrogenase family.</text>
</comment>
<name>A0A927BCF4_9BACT</name>
<feature type="domain" description="D-isomer specific 2-hydroxyacid dehydrogenase catalytic" evidence="5">
    <location>
        <begin position="14"/>
        <end position="326"/>
    </location>
</feature>
<dbReference type="PANTHER" id="PTHR43026:SF1">
    <property type="entry name" value="2-HYDROXYACID DEHYDROGENASE HOMOLOG 1-RELATED"/>
    <property type="match status" value="1"/>
</dbReference>
<dbReference type="InterPro" id="IPR029753">
    <property type="entry name" value="D-isomer_DH_CS"/>
</dbReference>
<dbReference type="Pfam" id="PF00389">
    <property type="entry name" value="2-Hacid_dh"/>
    <property type="match status" value="1"/>
</dbReference>
<evidence type="ECO:0000313" key="7">
    <source>
        <dbReference type="EMBL" id="MBD2767911.1"/>
    </source>
</evidence>
<dbReference type="EMBL" id="JACXAD010000007">
    <property type="protein sequence ID" value="MBD2767911.1"/>
    <property type="molecule type" value="Genomic_DNA"/>
</dbReference>
<reference evidence="7" key="1">
    <citation type="submission" date="2020-09" db="EMBL/GenBank/DDBJ databases">
        <authorList>
            <person name="Kim M.K."/>
        </authorList>
    </citation>
    <scope>NUCLEOTIDE SEQUENCE</scope>
    <source>
        <strain evidence="7">BT664</strain>
    </source>
</reference>
<keyword evidence="8" id="KW-1185">Reference proteome</keyword>
<keyword evidence="3" id="KW-0520">NAD</keyword>
<evidence type="ECO:0000256" key="1">
    <source>
        <dbReference type="ARBA" id="ARBA00005854"/>
    </source>
</evidence>
<proteinExistence type="inferred from homology"/>
<dbReference type="GO" id="GO:0051287">
    <property type="term" value="F:NAD binding"/>
    <property type="evidence" value="ECO:0007669"/>
    <property type="project" value="InterPro"/>
</dbReference>
<dbReference type="PANTHER" id="PTHR43026">
    <property type="entry name" value="2-HYDROXYACID DEHYDROGENASE HOMOLOG 1-RELATED"/>
    <property type="match status" value="1"/>
</dbReference>
<dbReference type="InterPro" id="IPR058205">
    <property type="entry name" value="D-LDH-like"/>
</dbReference>
<dbReference type="AlphaFoldDB" id="A0A927BCF4"/>
<evidence type="ECO:0000256" key="3">
    <source>
        <dbReference type="ARBA" id="ARBA00023027"/>
    </source>
</evidence>
<dbReference type="GO" id="GO:0008720">
    <property type="term" value="F:D-lactate dehydrogenase (NAD+) activity"/>
    <property type="evidence" value="ECO:0007669"/>
    <property type="project" value="TreeGrafter"/>
</dbReference>
<dbReference type="SUPFAM" id="SSF52283">
    <property type="entry name" value="Formate/glycerate dehydrogenase catalytic domain-like"/>
    <property type="match status" value="1"/>
</dbReference>
<evidence type="ECO:0000259" key="5">
    <source>
        <dbReference type="Pfam" id="PF00389"/>
    </source>
</evidence>
<gene>
    <name evidence="7" type="ORF">IC235_08390</name>
</gene>
<dbReference type="InterPro" id="IPR029752">
    <property type="entry name" value="D-isomer_DH_CS1"/>
</dbReference>
<evidence type="ECO:0000259" key="6">
    <source>
        <dbReference type="Pfam" id="PF02826"/>
    </source>
</evidence>
<dbReference type="Proteomes" id="UP000612233">
    <property type="component" value="Unassembled WGS sequence"/>
</dbReference>
<dbReference type="CDD" id="cd12183">
    <property type="entry name" value="LDH_like_2"/>
    <property type="match status" value="1"/>
</dbReference>
<dbReference type="PROSITE" id="PS00065">
    <property type="entry name" value="D_2_HYDROXYACID_DH_1"/>
    <property type="match status" value="1"/>
</dbReference>
<protein>
    <submittedName>
        <fullName evidence="7">2-hydroxyacid dehydrogenase</fullName>
    </submittedName>
</protein>
<dbReference type="RefSeq" id="WP_191004725.1">
    <property type="nucleotide sequence ID" value="NZ_JACXAD010000007.1"/>
</dbReference>
<keyword evidence="2 4" id="KW-0560">Oxidoreductase</keyword>
<sequence>MRLTVFSAHRFEQPYLIQAAQGQHELHFVEAALGPATAAQARGSQAVALFTGDNASAAVLEQLHALGVRFVAVRAAGYDHVDLAAARRLGLRVANVPEYSPYAIAEHTIALILALNRRLHLADQQLRTYDFRLDQLIGFDLHGKTVGIIGCGRIGGIVARILHGFGCRLLGYDLVPDSRLGAELGIAYVALNELYAQADIITIHAPLTEHTRHLIDAKALAQMKPGVMLINTGRGGELDTLAALAALRSGQLGYLGLDVYEHEKGLFFEDHSHEAPPDATFAQLLAQPNVLITGHQAFLTREALTNIADTTVASLSCWGRGEASDTELQ</sequence>
<organism evidence="7 8">
    <name type="scientific">Hymenobacter montanus</name>
    <dbReference type="NCBI Taxonomy" id="2771359"/>
    <lineage>
        <taxon>Bacteria</taxon>
        <taxon>Pseudomonadati</taxon>
        <taxon>Bacteroidota</taxon>
        <taxon>Cytophagia</taxon>
        <taxon>Cytophagales</taxon>
        <taxon>Hymenobacteraceae</taxon>
        <taxon>Hymenobacter</taxon>
    </lineage>
</organism>